<feature type="domain" description="SMODS-associated and fused to various effectors" evidence="1">
    <location>
        <begin position="69"/>
        <end position="258"/>
    </location>
</feature>
<dbReference type="Proteomes" id="UP001165297">
    <property type="component" value="Unassembled WGS sequence"/>
</dbReference>
<comment type="caution">
    <text evidence="2">The sequence shown here is derived from an EMBL/GenBank/DDBJ whole genome shotgun (WGS) entry which is preliminary data.</text>
</comment>
<evidence type="ECO:0000313" key="2">
    <source>
        <dbReference type="EMBL" id="MCB2380324.1"/>
    </source>
</evidence>
<keyword evidence="3" id="KW-1185">Reference proteome</keyword>
<dbReference type="Pfam" id="PF18145">
    <property type="entry name" value="SAVED"/>
    <property type="match status" value="1"/>
</dbReference>
<accession>A0ABS8AJT7</accession>
<dbReference type="InterPro" id="IPR040836">
    <property type="entry name" value="SAVED"/>
</dbReference>
<evidence type="ECO:0000313" key="3">
    <source>
        <dbReference type="Proteomes" id="UP001165297"/>
    </source>
</evidence>
<sequence length="602" mass="68875">MSIANLLLLRHSGLREVSEKEVLDELSDTELRVPRQVHHVDTTDFSTDIDAGNWQSSEQYLIEQASHIRQLADEQGDTEIKYYGLAEIPHTLALGALVGDERHVQAFDFDRDQNKWAWPSVEQRLQLRTEGVPAERVASNGRVAIRVEISSSIQDADILAVLGSDLLADIRIRLHDEQTPMVKTIGSAADAQQVRQLMREALAAVAEFRPGTETIHLFVAAPAPVCFLIGQELRLRNNPPFQTYRFRKQAEPRYQEALLLTESDATAAMEELTEEQLRRNQHIRQEVWPTALRNVLDYAASNRERSNDNSGIWYRAFAKKELFSAVHPFPNLPPLWAVANEHDTVDPEPYHGEFGHDKSSNTWRLNDGLLVGLSNATRGKDAELQKLIRLFLYHEYVHDYHSLTKYNATDVGRFPNCLERIDYAADLYALFHELDFASIYDRNNVASDDKIKHFLVNTIDLMIRSMWAFDAGGEFNRPQIRRVRRYLNWYWRRVQVSRSTDLKIALKALSTPPTIELAGCRLQIEGRRELMLLNKLDPTTDLSIGLVTENERMLRITDSTTINIKALLNAFRSRDHEEIKIFFEGVFEEALAVNGALPILLT</sequence>
<name>A0ABS8AJT7_9BACT</name>
<protein>
    <submittedName>
        <fullName evidence="2">SAVED domain-containing protein</fullName>
    </submittedName>
</protein>
<dbReference type="RefSeq" id="WP_226190082.1">
    <property type="nucleotide sequence ID" value="NZ_JAJADQ010000015.1"/>
</dbReference>
<gene>
    <name evidence="2" type="ORF">LGH70_22220</name>
</gene>
<proteinExistence type="predicted"/>
<dbReference type="EMBL" id="JAJADQ010000015">
    <property type="protein sequence ID" value="MCB2380324.1"/>
    <property type="molecule type" value="Genomic_DNA"/>
</dbReference>
<evidence type="ECO:0000259" key="1">
    <source>
        <dbReference type="Pfam" id="PF18145"/>
    </source>
</evidence>
<reference evidence="2" key="1">
    <citation type="submission" date="2021-10" db="EMBL/GenBank/DDBJ databases">
        <authorList>
            <person name="Dean J.D."/>
            <person name="Kim M.K."/>
            <person name="Newey C.N."/>
            <person name="Stoker T.S."/>
            <person name="Thompson D.W."/>
            <person name="Grose J.H."/>
        </authorList>
    </citation>
    <scope>NUCLEOTIDE SEQUENCE</scope>
    <source>
        <strain evidence="2">BT635</strain>
    </source>
</reference>
<organism evidence="2 3">
    <name type="scientific">Hymenobacter nitidus</name>
    <dbReference type="NCBI Taxonomy" id="2880929"/>
    <lineage>
        <taxon>Bacteria</taxon>
        <taxon>Pseudomonadati</taxon>
        <taxon>Bacteroidota</taxon>
        <taxon>Cytophagia</taxon>
        <taxon>Cytophagales</taxon>
        <taxon>Hymenobacteraceae</taxon>
        <taxon>Hymenobacter</taxon>
    </lineage>
</organism>
<dbReference type="NCBIfam" id="NF033611">
    <property type="entry name" value="SAVED"/>
    <property type="match status" value="1"/>
</dbReference>